<dbReference type="AlphaFoldDB" id="A0A8D9DXR5"/>
<feature type="transmembrane region" description="Helical" evidence="1">
    <location>
        <begin position="157"/>
        <end position="177"/>
    </location>
</feature>
<organism evidence="3">
    <name type="scientific">Cacopsylla melanoneura</name>
    <dbReference type="NCBI Taxonomy" id="428564"/>
    <lineage>
        <taxon>Eukaryota</taxon>
        <taxon>Metazoa</taxon>
        <taxon>Ecdysozoa</taxon>
        <taxon>Arthropoda</taxon>
        <taxon>Hexapoda</taxon>
        <taxon>Insecta</taxon>
        <taxon>Pterygota</taxon>
        <taxon>Neoptera</taxon>
        <taxon>Paraneoptera</taxon>
        <taxon>Hemiptera</taxon>
        <taxon>Sternorrhyncha</taxon>
        <taxon>Psylloidea</taxon>
        <taxon>Psyllidae</taxon>
        <taxon>Psyllinae</taxon>
        <taxon>Cacopsylla</taxon>
    </lineage>
</organism>
<evidence type="ECO:0000256" key="2">
    <source>
        <dbReference type="SAM" id="SignalP"/>
    </source>
</evidence>
<reference evidence="3" key="1">
    <citation type="submission" date="2021-05" db="EMBL/GenBank/DDBJ databases">
        <authorList>
            <person name="Alioto T."/>
            <person name="Alioto T."/>
            <person name="Gomez Garrido J."/>
        </authorList>
    </citation>
    <scope>NUCLEOTIDE SEQUENCE</scope>
</reference>
<feature type="chain" id="PRO_5034003799" evidence="2">
    <location>
        <begin position="21"/>
        <end position="178"/>
    </location>
</feature>
<keyword evidence="2" id="KW-0732">Signal</keyword>
<name>A0A8D9DXR5_9HEMI</name>
<sequence length="178" mass="18789">MMIFCPGWGWLGCWAGGMVCWRPAGVTSTMSSSSRTSAARAAYRLAAVDEALTLFSSCSSTGGRLMSPFTYTFFTAGCSLASPPSCGRGLFKPTTCWSAPFCLTGGKLVVVVVVPFALPALFILLRASSSVLTLLITPLLLFTLVMILFTLGVLFTLLIIPLVLFTLVVTVAAGLVLD</sequence>
<keyword evidence="1" id="KW-1133">Transmembrane helix</keyword>
<accession>A0A8D9DXR5</accession>
<keyword evidence="1" id="KW-0812">Transmembrane</keyword>
<dbReference type="EMBL" id="HBUF01383406">
    <property type="protein sequence ID" value="CAG6731175.1"/>
    <property type="molecule type" value="Transcribed_RNA"/>
</dbReference>
<evidence type="ECO:0000313" key="3">
    <source>
        <dbReference type="EMBL" id="CAG6731175.1"/>
    </source>
</evidence>
<protein>
    <submittedName>
        <fullName evidence="3">Uncharacterized protein</fullName>
    </submittedName>
</protein>
<feature type="signal peptide" evidence="2">
    <location>
        <begin position="1"/>
        <end position="20"/>
    </location>
</feature>
<proteinExistence type="predicted"/>
<evidence type="ECO:0000256" key="1">
    <source>
        <dbReference type="SAM" id="Phobius"/>
    </source>
</evidence>
<keyword evidence="1" id="KW-0472">Membrane</keyword>
<feature type="transmembrane region" description="Helical" evidence="1">
    <location>
        <begin position="108"/>
        <end position="125"/>
    </location>
</feature>
<feature type="transmembrane region" description="Helical" evidence="1">
    <location>
        <begin position="132"/>
        <end position="151"/>
    </location>
</feature>